<gene>
    <name evidence="9" type="ORF">N7458_000446</name>
</gene>
<keyword evidence="10" id="KW-1185">Reference proteome</keyword>
<keyword evidence="4 5" id="KW-0539">Nucleus</keyword>
<evidence type="ECO:0000256" key="7">
    <source>
        <dbReference type="SAM" id="MobiDB-lite"/>
    </source>
</evidence>
<evidence type="ECO:0000256" key="4">
    <source>
        <dbReference type="ARBA" id="ARBA00023242"/>
    </source>
</evidence>
<evidence type="ECO:0000313" key="10">
    <source>
        <dbReference type="Proteomes" id="UP001213681"/>
    </source>
</evidence>
<protein>
    <recommendedName>
        <fullName evidence="8">Homeobox domain-containing protein</fullName>
    </recommendedName>
</protein>
<dbReference type="GO" id="GO:0000981">
    <property type="term" value="F:DNA-binding transcription factor activity, RNA polymerase II-specific"/>
    <property type="evidence" value="ECO:0007669"/>
    <property type="project" value="TreeGrafter"/>
</dbReference>
<feature type="compositionally biased region" description="Low complexity" evidence="7">
    <location>
        <begin position="378"/>
        <end position="388"/>
    </location>
</feature>
<dbReference type="EMBL" id="JAPVEA010000001">
    <property type="protein sequence ID" value="KAJ5464760.1"/>
    <property type="molecule type" value="Genomic_DNA"/>
</dbReference>
<dbReference type="PANTHER" id="PTHR24208">
    <property type="entry name" value="LIM/HOMEOBOX PROTEIN LHX"/>
    <property type="match status" value="1"/>
</dbReference>
<dbReference type="Pfam" id="PF00046">
    <property type="entry name" value="Homeodomain"/>
    <property type="match status" value="1"/>
</dbReference>
<feature type="compositionally biased region" description="Polar residues" evidence="7">
    <location>
        <begin position="521"/>
        <end position="554"/>
    </location>
</feature>
<dbReference type="InterPro" id="IPR009057">
    <property type="entry name" value="Homeodomain-like_sf"/>
</dbReference>
<name>A0AAD6CGU7_9EURO</name>
<organism evidence="9 10">
    <name type="scientific">Penicillium daleae</name>
    <dbReference type="NCBI Taxonomy" id="63821"/>
    <lineage>
        <taxon>Eukaryota</taxon>
        <taxon>Fungi</taxon>
        <taxon>Dikarya</taxon>
        <taxon>Ascomycota</taxon>
        <taxon>Pezizomycotina</taxon>
        <taxon>Eurotiomycetes</taxon>
        <taxon>Eurotiomycetidae</taxon>
        <taxon>Eurotiales</taxon>
        <taxon>Aspergillaceae</taxon>
        <taxon>Penicillium</taxon>
    </lineage>
</organism>
<dbReference type="PROSITE" id="PS50071">
    <property type="entry name" value="HOMEOBOX_2"/>
    <property type="match status" value="1"/>
</dbReference>
<dbReference type="Proteomes" id="UP001213681">
    <property type="component" value="Unassembled WGS sequence"/>
</dbReference>
<feature type="region of interest" description="Disordered" evidence="7">
    <location>
        <begin position="133"/>
        <end position="193"/>
    </location>
</feature>
<dbReference type="SUPFAM" id="SSF46689">
    <property type="entry name" value="Homeodomain-like"/>
    <property type="match status" value="1"/>
</dbReference>
<keyword evidence="3 5" id="KW-0371">Homeobox</keyword>
<evidence type="ECO:0000256" key="1">
    <source>
        <dbReference type="ARBA" id="ARBA00004123"/>
    </source>
</evidence>
<feature type="region of interest" description="Disordered" evidence="7">
    <location>
        <begin position="521"/>
        <end position="574"/>
    </location>
</feature>
<evidence type="ECO:0000256" key="6">
    <source>
        <dbReference type="RuleBase" id="RU000682"/>
    </source>
</evidence>
<dbReference type="PANTHER" id="PTHR24208:SF166">
    <property type="entry name" value="LIM HOMEOBOX TRANSCRIPTION FACTOR 1 ALPHA, ISOFORM B"/>
    <property type="match status" value="1"/>
</dbReference>
<dbReference type="GO" id="GO:0000977">
    <property type="term" value="F:RNA polymerase II transcription regulatory region sequence-specific DNA binding"/>
    <property type="evidence" value="ECO:0007669"/>
    <property type="project" value="TreeGrafter"/>
</dbReference>
<reference evidence="9" key="1">
    <citation type="submission" date="2022-12" db="EMBL/GenBank/DDBJ databases">
        <authorList>
            <person name="Petersen C."/>
        </authorList>
    </citation>
    <scope>NUCLEOTIDE SEQUENCE</scope>
    <source>
        <strain evidence="9">IBT 16125</strain>
    </source>
</reference>
<keyword evidence="2 5" id="KW-0238">DNA-binding</keyword>
<evidence type="ECO:0000256" key="5">
    <source>
        <dbReference type="PROSITE-ProRule" id="PRU00108"/>
    </source>
</evidence>
<evidence type="ECO:0000259" key="8">
    <source>
        <dbReference type="PROSITE" id="PS50071"/>
    </source>
</evidence>
<feature type="compositionally biased region" description="Polar residues" evidence="7">
    <location>
        <begin position="401"/>
        <end position="411"/>
    </location>
</feature>
<feature type="region of interest" description="Disordered" evidence="7">
    <location>
        <begin position="276"/>
        <end position="301"/>
    </location>
</feature>
<evidence type="ECO:0000313" key="9">
    <source>
        <dbReference type="EMBL" id="KAJ5464760.1"/>
    </source>
</evidence>
<evidence type="ECO:0000256" key="3">
    <source>
        <dbReference type="ARBA" id="ARBA00023155"/>
    </source>
</evidence>
<sequence>MSIGGPCLWVPSLSSPVASPFSAVTSHLSAVARHGERVSSTPRIASPLLILPRDREVTSRSASSSVEMQRTGVTAENALPTPVLIPGNTAGSGLYREGEIPARDLANQRPGAGREDLLPRMKLEIPGGGNTNYAMSQPQIGFGRSDESTNARQSALEANDDHDKESTISPSDEKGEVIGDDESNRSPSLEKKKMKRFRLTHNQTRFLMSEFTRQAHPDAAHRERLSREIPGLTPRQVQVWFQNRRAKLKRLTTNDRERMLKSRALPDDFDTTKVLRTPFESKSTGPTPVASPHGYGAPNPDFASLRALRTDSFQRPNDEDYLVSPLSSASTAGTYMSSAGRSDGLPSSGMMFGRSAASASMSDLHRTIRSDYSITRSSSLSDASSHPPSFHHSMQMHNRFAPSSNPSNLPYTRQPPMDYGIPRHPGGMVTHYDQHQQFEGSVSPTDSQGAPMPYEMSNISSQQQSYQPQLAMPTPNSNVSMGSQLPSHGRPLQSVPVSAPQEYRPYSYAQPSAPMGTMPYTQSNASTISLPPSFAPTESTSASQDQMSQNQQGLESLRTKFGNPPFNYASYIQQ</sequence>
<dbReference type="InterPro" id="IPR050453">
    <property type="entry name" value="LIM_Homeobox_TF"/>
</dbReference>
<feature type="compositionally biased region" description="Basic and acidic residues" evidence="7">
    <location>
        <begin position="159"/>
        <end position="191"/>
    </location>
</feature>
<dbReference type="GO" id="GO:0005634">
    <property type="term" value="C:nucleus"/>
    <property type="evidence" value="ECO:0007669"/>
    <property type="project" value="UniProtKB-SubCell"/>
</dbReference>
<dbReference type="GeneID" id="81594083"/>
<accession>A0AAD6CGU7</accession>
<dbReference type="InterPro" id="IPR001356">
    <property type="entry name" value="HD"/>
</dbReference>
<dbReference type="Gene3D" id="1.10.10.60">
    <property type="entry name" value="Homeodomain-like"/>
    <property type="match status" value="1"/>
</dbReference>
<dbReference type="SMART" id="SM00389">
    <property type="entry name" value="HOX"/>
    <property type="match status" value="1"/>
</dbReference>
<evidence type="ECO:0000256" key="2">
    <source>
        <dbReference type="ARBA" id="ARBA00023125"/>
    </source>
</evidence>
<feature type="DNA-binding region" description="Homeobox" evidence="5">
    <location>
        <begin position="192"/>
        <end position="252"/>
    </location>
</feature>
<comment type="caution">
    <text evidence="9">The sequence shown here is derived from an EMBL/GenBank/DDBJ whole genome shotgun (WGS) entry which is preliminary data.</text>
</comment>
<dbReference type="CDD" id="cd00086">
    <property type="entry name" value="homeodomain"/>
    <property type="match status" value="1"/>
</dbReference>
<proteinExistence type="predicted"/>
<comment type="subcellular location">
    <subcellularLocation>
        <location evidence="1 5 6">Nucleus</location>
    </subcellularLocation>
</comment>
<reference evidence="9" key="2">
    <citation type="journal article" date="2023" name="IMA Fungus">
        <title>Comparative genomic study of the Penicillium genus elucidates a diverse pangenome and 15 lateral gene transfer events.</title>
        <authorList>
            <person name="Petersen C."/>
            <person name="Sorensen T."/>
            <person name="Nielsen M.R."/>
            <person name="Sondergaard T.E."/>
            <person name="Sorensen J.L."/>
            <person name="Fitzpatrick D.A."/>
            <person name="Frisvad J.C."/>
            <person name="Nielsen K.L."/>
        </authorList>
    </citation>
    <scope>NUCLEOTIDE SEQUENCE</scope>
    <source>
        <strain evidence="9">IBT 16125</strain>
    </source>
</reference>
<dbReference type="RefSeq" id="XP_056771607.1">
    <property type="nucleotide sequence ID" value="XM_056903840.1"/>
</dbReference>
<dbReference type="AlphaFoldDB" id="A0AAD6CGU7"/>
<feature type="region of interest" description="Disordered" evidence="7">
    <location>
        <begin position="378"/>
        <end position="414"/>
    </location>
</feature>
<feature type="domain" description="Homeobox" evidence="8">
    <location>
        <begin position="190"/>
        <end position="251"/>
    </location>
</feature>